<keyword evidence="1" id="KW-0812">Transmembrane</keyword>
<dbReference type="SUPFAM" id="SSF103473">
    <property type="entry name" value="MFS general substrate transporter"/>
    <property type="match status" value="1"/>
</dbReference>
<sequence>MRTLTDQLSQYAEYHRDRRNIATHFVGIPLIVLAIAALLSRPAWPVLSGAFLLTPAWVLFALATLYYLWLDVPLGIGMGIVSALSAAFGQWTASQATPIWLGIGIGLFVIGWVFQFIGHVRYEHRKPAFVDDIIGLLIGPLFILVELMFGLGLMRDLHDAIETRAAR</sequence>
<feature type="transmembrane region" description="Helical" evidence="1">
    <location>
        <begin position="99"/>
        <end position="117"/>
    </location>
</feature>
<dbReference type="STRING" id="1777137.AWB76_06637"/>
<organism evidence="2 3">
    <name type="scientific">Caballeronia temeraria</name>
    <dbReference type="NCBI Taxonomy" id="1777137"/>
    <lineage>
        <taxon>Bacteria</taxon>
        <taxon>Pseudomonadati</taxon>
        <taxon>Pseudomonadota</taxon>
        <taxon>Betaproteobacteria</taxon>
        <taxon>Burkholderiales</taxon>
        <taxon>Burkholderiaceae</taxon>
        <taxon>Caballeronia</taxon>
    </lineage>
</organism>
<dbReference type="InterPro" id="IPR009305">
    <property type="entry name" value="Mpo1-like"/>
</dbReference>
<dbReference type="OrthoDB" id="5515308at2"/>
<dbReference type="GO" id="GO:0046521">
    <property type="term" value="P:sphingoid catabolic process"/>
    <property type="evidence" value="ECO:0007669"/>
    <property type="project" value="TreeGrafter"/>
</dbReference>
<dbReference type="Pfam" id="PF06127">
    <property type="entry name" value="Mpo1-like"/>
    <property type="match status" value="1"/>
</dbReference>
<feature type="transmembrane region" description="Helical" evidence="1">
    <location>
        <begin position="129"/>
        <end position="149"/>
    </location>
</feature>
<dbReference type="InterPro" id="IPR036259">
    <property type="entry name" value="MFS_trans_sf"/>
</dbReference>
<protein>
    <submittedName>
        <fullName evidence="2">PF06127 family protein</fullName>
    </submittedName>
</protein>
<feature type="transmembrane region" description="Helical" evidence="1">
    <location>
        <begin position="46"/>
        <end position="69"/>
    </location>
</feature>
<feature type="transmembrane region" description="Helical" evidence="1">
    <location>
        <begin position="21"/>
        <end position="40"/>
    </location>
</feature>
<dbReference type="Proteomes" id="UP000054624">
    <property type="component" value="Unassembled WGS sequence"/>
</dbReference>
<keyword evidence="3" id="KW-1185">Reference proteome</keyword>
<gene>
    <name evidence="2" type="ORF">AWB76_06637</name>
</gene>
<keyword evidence="1" id="KW-0472">Membrane</keyword>
<dbReference type="PANTHER" id="PTHR28026:SF9">
    <property type="entry name" value="2-HYDROXY-PALMITIC ACID DIOXYGENASE MPO1"/>
    <property type="match status" value="1"/>
</dbReference>
<evidence type="ECO:0000313" key="2">
    <source>
        <dbReference type="EMBL" id="SAK91255.1"/>
    </source>
</evidence>
<dbReference type="PANTHER" id="PTHR28026">
    <property type="entry name" value="DUF962 DOMAIN PROTEIN (AFU_ORTHOLOGUE AFUA_8G05310)"/>
    <property type="match status" value="1"/>
</dbReference>
<keyword evidence="1" id="KW-1133">Transmembrane helix</keyword>
<dbReference type="EMBL" id="FCOI02000036">
    <property type="protein sequence ID" value="SAK91255.1"/>
    <property type="molecule type" value="Genomic_DNA"/>
</dbReference>
<feature type="transmembrane region" description="Helical" evidence="1">
    <location>
        <begin position="76"/>
        <end position="93"/>
    </location>
</feature>
<evidence type="ECO:0000256" key="1">
    <source>
        <dbReference type="SAM" id="Phobius"/>
    </source>
</evidence>
<dbReference type="AlphaFoldDB" id="A0A158D9C0"/>
<dbReference type="GO" id="GO:0016020">
    <property type="term" value="C:membrane"/>
    <property type="evidence" value="ECO:0007669"/>
    <property type="project" value="GOC"/>
</dbReference>
<proteinExistence type="predicted"/>
<reference evidence="3" key="1">
    <citation type="submission" date="2016-01" db="EMBL/GenBank/DDBJ databases">
        <authorList>
            <person name="Peeters Charlotte."/>
        </authorList>
    </citation>
    <scope>NUCLEOTIDE SEQUENCE [LARGE SCALE GENOMIC DNA]</scope>
</reference>
<evidence type="ECO:0000313" key="3">
    <source>
        <dbReference type="Proteomes" id="UP000054624"/>
    </source>
</evidence>
<dbReference type="RefSeq" id="WP_061164275.1">
    <property type="nucleotide sequence ID" value="NZ_FCOI02000036.1"/>
</dbReference>
<accession>A0A158D9C0</accession>
<name>A0A158D9C0_9BURK</name>